<proteinExistence type="predicted"/>
<dbReference type="AlphaFoldDB" id="A0A8H3EGZ1"/>
<protein>
    <submittedName>
        <fullName evidence="2">Uncharacterized protein</fullName>
    </submittedName>
</protein>
<comment type="caution">
    <text evidence="2">The sequence shown here is derived from an EMBL/GenBank/DDBJ whole genome shotgun (WGS) entry which is preliminary data.</text>
</comment>
<name>A0A8H3EGZ1_9LECA</name>
<dbReference type="EMBL" id="CAJPDQ010000002">
    <property type="protein sequence ID" value="CAF9905088.1"/>
    <property type="molecule type" value="Genomic_DNA"/>
</dbReference>
<gene>
    <name evidence="2" type="ORF">GOMPHAMPRED_003032</name>
</gene>
<evidence type="ECO:0000313" key="3">
    <source>
        <dbReference type="Proteomes" id="UP000664169"/>
    </source>
</evidence>
<keyword evidence="3" id="KW-1185">Reference proteome</keyword>
<evidence type="ECO:0000256" key="1">
    <source>
        <dbReference type="SAM" id="MobiDB-lite"/>
    </source>
</evidence>
<dbReference type="Proteomes" id="UP000664169">
    <property type="component" value="Unassembled WGS sequence"/>
</dbReference>
<feature type="region of interest" description="Disordered" evidence="1">
    <location>
        <begin position="1"/>
        <end position="74"/>
    </location>
</feature>
<reference evidence="2" key="1">
    <citation type="submission" date="2021-03" db="EMBL/GenBank/DDBJ databases">
        <authorList>
            <person name="Tagirdzhanova G."/>
        </authorList>
    </citation>
    <scope>NUCLEOTIDE SEQUENCE</scope>
</reference>
<feature type="compositionally biased region" description="Basic residues" evidence="1">
    <location>
        <begin position="42"/>
        <end position="51"/>
    </location>
</feature>
<feature type="compositionally biased region" description="Basic and acidic residues" evidence="1">
    <location>
        <begin position="23"/>
        <end position="41"/>
    </location>
</feature>
<feature type="compositionally biased region" description="Basic and acidic residues" evidence="1">
    <location>
        <begin position="1"/>
        <end position="10"/>
    </location>
</feature>
<evidence type="ECO:0000313" key="2">
    <source>
        <dbReference type="EMBL" id="CAF9905088.1"/>
    </source>
</evidence>
<organism evidence="2 3">
    <name type="scientific">Gomphillus americanus</name>
    <dbReference type="NCBI Taxonomy" id="1940652"/>
    <lineage>
        <taxon>Eukaryota</taxon>
        <taxon>Fungi</taxon>
        <taxon>Dikarya</taxon>
        <taxon>Ascomycota</taxon>
        <taxon>Pezizomycotina</taxon>
        <taxon>Lecanoromycetes</taxon>
        <taxon>OSLEUM clade</taxon>
        <taxon>Ostropomycetidae</taxon>
        <taxon>Ostropales</taxon>
        <taxon>Graphidaceae</taxon>
        <taxon>Gomphilloideae</taxon>
        <taxon>Gomphillus</taxon>
    </lineage>
</organism>
<sequence length="155" mass="17501">MAEIQEESRRAASAIPHHHAHDHVHDHAHDHAHDRTHERPHYHPHHSHHHSSSSGTSFGERQAPGIAPPIHRGDGATVDQVLNLQEITTAIQRFKTGNAVIMKLTGVEYKVSDCKPNPNQNVWDYYLQDTDGNDYKHNPVRETAIKKKPKATTNP</sequence>
<accession>A0A8H3EGZ1</accession>